<dbReference type="Proteomes" id="UP001607302">
    <property type="component" value="Unassembled WGS sequence"/>
</dbReference>
<name>A0ABD2A9G6_VESSQ</name>
<keyword evidence="1" id="KW-0472">Membrane</keyword>
<gene>
    <name evidence="2" type="ORF">V1478_012968</name>
</gene>
<evidence type="ECO:0000313" key="3">
    <source>
        <dbReference type="Proteomes" id="UP001607302"/>
    </source>
</evidence>
<dbReference type="AlphaFoldDB" id="A0ABD2A9G6"/>
<evidence type="ECO:0000256" key="1">
    <source>
        <dbReference type="SAM" id="Phobius"/>
    </source>
</evidence>
<sequence>MNSIPKATLYKGRKEDITWRIFKEKKKQKENTKKCLYIEIIVTIVIVPFILHFLDSSTNQKKIPFGGVSLLLTIFPVTMHDFLKSLTIP</sequence>
<comment type="caution">
    <text evidence="2">The sequence shown here is derived from an EMBL/GenBank/DDBJ whole genome shotgun (WGS) entry which is preliminary data.</text>
</comment>
<proteinExistence type="predicted"/>
<dbReference type="EMBL" id="JAUDFV010000153">
    <property type="protein sequence ID" value="KAL2717268.1"/>
    <property type="molecule type" value="Genomic_DNA"/>
</dbReference>
<reference evidence="2 3" key="1">
    <citation type="journal article" date="2024" name="Ann. Entomol. Soc. Am.">
        <title>Genomic analyses of the southern and eastern yellowjacket wasps (Hymenoptera: Vespidae) reveal evolutionary signatures of social life.</title>
        <authorList>
            <person name="Catto M.A."/>
            <person name="Caine P.B."/>
            <person name="Orr S.E."/>
            <person name="Hunt B.G."/>
            <person name="Goodisman M.A.D."/>
        </authorList>
    </citation>
    <scope>NUCLEOTIDE SEQUENCE [LARGE SCALE GENOMIC DNA]</scope>
    <source>
        <strain evidence="2">233</strain>
        <tissue evidence="2">Head and thorax</tissue>
    </source>
</reference>
<protein>
    <submittedName>
        <fullName evidence="2">Uncharacterized protein</fullName>
    </submittedName>
</protein>
<accession>A0ABD2A9G6</accession>
<organism evidence="2 3">
    <name type="scientific">Vespula squamosa</name>
    <name type="common">Southern yellow jacket</name>
    <name type="synonym">Wasp</name>
    <dbReference type="NCBI Taxonomy" id="30214"/>
    <lineage>
        <taxon>Eukaryota</taxon>
        <taxon>Metazoa</taxon>
        <taxon>Ecdysozoa</taxon>
        <taxon>Arthropoda</taxon>
        <taxon>Hexapoda</taxon>
        <taxon>Insecta</taxon>
        <taxon>Pterygota</taxon>
        <taxon>Neoptera</taxon>
        <taxon>Endopterygota</taxon>
        <taxon>Hymenoptera</taxon>
        <taxon>Apocrita</taxon>
        <taxon>Aculeata</taxon>
        <taxon>Vespoidea</taxon>
        <taxon>Vespidae</taxon>
        <taxon>Vespinae</taxon>
        <taxon>Vespula</taxon>
    </lineage>
</organism>
<keyword evidence="1" id="KW-1133">Transmembrane helix</keyword>
<feature type="transmembrane region" description="Helical" evidence="1">
    <location>
        <begin position="35"/>
        <end position="53"/>
    </location>
</feature>
<evidence type="ECO:0000313" key="2">
    <source>
        <dbReference type="EMBL" id="KAL2717268.1"/>
    </source>
</evidence>
<keyword evidence="3" id="KW-1185">Reference proteome</keyword>
<keyword evidence="1" id="KW-0812">Transmembrane</keyword>